<organism evidence="1 2">
    <name type="scientific">Levilactobacillus lanxiensis</name>
    <dbReference type="NCBI Taxonomy" id="2799568"/>
    <lineage>
        <taxon>Bacteria</taxon>
        <taxon>Bacillati</taxon>
        <taxon>Bacillota</taxon>
        <taxon>Bacilli</taxon>
        <taxon>Lactobacillales</taxon>
        <taxon>Lactobacillaceae</taxon>
        <taxon>Levilactobacillus</taxon>
    </lineage>
</organism>
<proteinExistence type="predicted"/>
<keyword evidence="2" id="KW-1185">Reference proteome</keyword>
<dbReference type="InterPro" id="IPR041242">
    <property type="entry name" value="HNHc_6"/>
</dbReference>
<evidence type="ECO:0000313" key="2">
    <source>
        <dbReference type="Proteomes" id="UP001597189"/>
    </source>
</evidence>
<gene>
    <name evidence="1" type="ORF">ACFQ44_05855</name>
</gene>
<evidence type="ECO:0000313" key="1">
    <source>
        <dbReference type="EMBL" id="MFD1455210.1"/>
    </source>
</evidence>
<sequence length="232" mass="27121">MQIFGNIRKLFNHYLIIDLNDVDPPDRRLIEENANQLVEVRFDDGRHITRDQRRKIYAMLGEIDSWCGNYIPDLTKSQMKRMYAVDKGLYEDFSLSDCSITMASRFIEYLLAFCFANDVPFASKTVDVIREQYGWDLQCLKYHRCMICGRHADIAHVHAVGIGRNRNKISHVGNNVMALCREHHQEQHRIGIATFMQQNQLKGVRVTQEIAEMLRLGNWRSERGEEIISTEE</sequence>
<dbReference type="RefSeq" id="WP_203644458.1">
    <property type="nucleotide sequence ID" value="NZ_BOLN01000004.1"/>
</dbReference>
<name>A0ABW4D3K3_9LACO</name>
<reference evidence="2" key="1">
    <citation type="journal article" date="2019" name="Int. J. Syst. Evol. Microbiol.">
        <title>The Global Catalogue of Microorganisms (GCM) 10K type strain sequencing project: providing services to taxonomists for standard genome sequencing and annotation.</title>
        <authorList>
            <consortium name="The Broad Institute Genomics Platform"/>
            <consortium name="The Broad Institute Genome Sequencing Center for Infectious Disease"/>
            <person name="Wu L."/>
            <person name="Ma J."/>
        </authorList>
    </citation>
    <scope>NUCLEOTIDE SEQUENCE [LARGE SCALE GENOMIC DNA]</scope>
    <source>
        <strain evidence="2">CCM 8979</strain>
    </source>
</reference>
<dbReference type="Pfam" id="PF16784">
    <property type="entry name" value="HNHc_6"/>
    <property type="match status" value="1"/>
</dbReference>
<dbReference type="Proteomes" id="UP001597189">
    <property type="component" value="Unassembled WGS sequence"/>
</dbReference>
<accession>A0ABW4D3K3</accession>
<protein>
    <submittedName>
        <fullName evidence="1">HNHc nuclease</fullName>
    </submittedName>
</protein>
<dbReference type="EMBL" id="JBHTOD010000004">
    <property type="protein sequence ID" value="MFD1455210.1"/>
    <property type="molecule type" value="Genomic_DNA"/>
</dbReference>
<comment type="caution">
    <text evidence="1">The sequence shown here is derived from an EMBL/GenBank/DDBJ whole genome shotgun (WGS) entry which is preliminary data.</text>
</comment>